<keyword evidence="5 13" id="KW-0444">Lipid biosynthesis</keyword>
<evidence type="ECO:0000256" key="10">
    <source>
        <dbReference type="ARBA" id="ARBA00022840"/>
    </source>
</evidence>
<comment type="catalytic activity">
    <reaction evidence="13">
        <text>a lipid A disaccharide + ATP = a lipid IVA + ADP + H(+)</text>
        <dbReference type="Rhea" id="RHEA:67840"/>
        <dbReference type="ChEBI" id="CHEBI:15378"/>
        <dbReference type="ChEBI" id="CHEBI:30616"/>
        <dbReference type="ChEBI" id="CHEBI:176343"/>
        <dbReference type="ChEBI" id="CHEBI:176425"/>
        <dbReference type="ChEBI" id="CHEBI:456216"/>
        <dbReference type="EC" id="2.7.1.130"/>
    </reaction>
</comment>
<name>A0A831RQK9_9GAMM</name>
<dbReference type="InterPro" id="IPR003758">
    <property type="entry name" value="LpxK"/>
</dbReference>
<evidence type="ECO:0000256" key="3">
    <source>
        <dbReference type="ARBA" id="ARBA00012071"/>
    </source>
</evidence>
<reference evidence="14" key="1">
    <citation type="journal article" date="2020" name="mSystems">
        <title>Genome- and Community-Level Interaction Insights into Carbon Utilization and Element Cycling Functions of Hydrothermarchaeota in Hydrothermal Sediment.</title>
        <authorList>
            <person name="Zhou Z."/>
            <person name="Liu Y."/>
            <person name="Xu W."/>
            <person name="Pan J."/>
            <person name="Luo Z.H."/>
            <person name="Li M."/>
        </authorList>
    </citation>
    <scope>NUCLEOTIDE SEQUENCE [LARGE SCALE GENOMIC DNA]</scope>
    <source>
        <strain evidence="14">HyVt-443</strain>
    </source>
</reference>
<dbReference type="SUPFAM" id="SSF52540">
    <property type="entry name" value="P-loop containing nucleoside triphosphate hydrolases"/>
    <property type="match status" value="1"/>
</dbReference>
<comment type="pathway">
    <text evidence="2 13">Glycolipid biosynthesis; lipid IV(A) biosynthesis; lipid IV(A) from (3R)-3-hydroxytetradecanoyl-[acyl-carrier-protein] and UDP-N-acetyl-alpha-D-glucosamine: step 6/6.</text>
</comment>
<comment type="caution">
    <text evidence="14">The sequence shown here is derived from an EMBL/GenBank/DDBJ whole genome shotgun (WGS) entry which is preliminary data.</text>
</comment>
<dbReference type="GO" id="GO:0005886">
    <property type="term" value="C:plasma membrane"/>
    <property type="evidence" value="ECO:0007669"/>
    <property type="project" value="TreeGrafter"/>
</dbReference>
<dbReference type="EMBL" id="DRKP01000189">
    <property type="protein sequence ID" value="HEB97741.1"/>
    <property type="molecule type" value="Genomic_DNA"/>
</dbReference>
<dbReference type="InterPro" id="IPR027417">
    <property type="entry name" value="P-loop_NTPase"/>
</dbReference>
<evidence type="ECO:0000256" key="4">
    <source>
        <dbReference type="ARBA" id="ARBA00016436"/>
    </source>
</evidence>
<keyword evidence="10 13" id="KW-0067">ATP-binding</keyword>
<evidence type="ECO:0000256" key="12">
    <source>
        <dbReference type="ARBA" id="ARBA00029757"/>
    </source>
</evidence>
<dbReference type="AlphaFoldDB" id="A0A831RQK9"/>
<dbReference type="Pfam" id="PF02606">
    <property type="entry name" value="LpxK"/>
    <property type="match status" value="1"/>
</dbReference>
<dbReference type="GO" id="GO:0005524">
    <property type="term" value="F:ATP binding"/>
    <property type="evidence" value="ECO:0007669"/>
    <property type="project" value="UniProtKB-UniRule"/>
</dbReference>
<keyword evidence="9 13" id="KW-0418">Kinase</keyword>
<evidence type="ECO:0000256" key="8">
    <source>
        <dbReference type="ARBA" id="ARBA00022741"/>
    </source>
</evidence>
<dbReference type="GO" id="GO:0009244">
    <property type="term" value="P:lipopolysaccharide core region biosynthetic process"/>
    <property type="evidence" value="ECO:0007669"/>
    <property type="project" value="TreeGrafter"/>
</dbReference>
<evidence type="ECO:0000256" key="2">
    <source>
        <dbReference type="ARBA" id="ARBA00004870"/>
    </source>
</evidence>
<feature type="binding site" evidence="13">
    <location>
        <begin position="54"/>
        <end position="61"/>
    </location>
    <ligand>
        <name>ATP</name>
        <dbReference type="ChEBI" id="CHEBI:30616"/>
    </ligand>
</feature>
<keyword evidence="11 13" id="KW-0443">Lipid metabolism</keyword>
<dbReference type="GO" id="GO:0009029">
    <property type="term" value="F:lipid-A 4'-kinase activity"/>
    <property type="evidence" value="ECO:0007669"/>
    <property type="project" value="UniProtKB-UniRule"/>
</dbReference>
<dbReference type="PANTHER" id="PTHR42724">
    <property type="entry name" value="TETRAACYLDISACCHARIDE 4'-KINASE"/>
    <property type="match status" value="1"/>
</dbReference>
<evidence type="ECO:0000256" key="1">
    <source>
        <dbReference type="ARBA" id="ARBA00002274"/>
    </source>
</evidence>
<evidence type="ECO:0000256" key="11">
    <source>
        <dbReference type="ARBA" id="ARBA00023098"/>
    </source>
</evidence>
<evidence type="ECO:0000256" key="5">
    <source>
        <dbReference type="ARBA" id="ARBA00022516"/>
    </source>
</evidence>
<keyword evidence="8 13" id="KW-0547">Nucleotide-binding</keyword>
<evidence type="ECO:0000256" key="7">
    <source>
        <dbReference type="ARBA" id="ARBA00022679"/>
    </source>
</evidence>
<sequence length="324" mass="35556">MERQWQGRGPATLALLPLAGLFCTLAWLRRQAYAAGILRRQRLPVPVIVVGNISVGGVGKTPLVIWLVRHLRRQGWNPGVISRGYGGRAGDWPRPVGADSDPAAVGDEPVLIARAAGCPLWVGPDRPEAARRLLAESDVDLLVSDDGLQHYALERDLEIVVIDGGRRLGNRLCLPAGPLREPPGRLRRADLVVVNGPAAPGEAAMELIPTGLVQLADPRARSGLEDFRGRRVHAVAGIGHPQRFFRLLQRQGLEVIAHPFPDHHPYRPSDLAFDDGLPILMTGKDAVKCRPFADARCWSLEVELQPDAVFIERLNQRLQERIHG</sequence>
<comment type="function">
    <text evidence="1 13">Transfers the gamma-phosphate of ATP to the 4'-position of a tetraacyldisaccharide 1-phosphate intermediate (termed DS-1-P) to form tetraacyldisaccharide 1,4'-bis-phosphate (lipid IVA).</text>
</comment>
<dbReference type="PANTHER" id="PTHR42724:SF1">
    <property type="entry name" value="TETRAACYLDISACCHARIDE 4'-KINASE, MITOCHONDRIAL-RELATED"/>
    <property type="match status" value="1"/>
</dbReference>
<protein>
    <recommendedName>
        <fullName evidence="4 13">Tetraacyldisaccharide 4'-kinase</fullName>
        <ecNumber evidence="3 13">2.7.1.130</ecNumber>
    </recommendedName>
    <alternativeName>
        <fullName evidence="12 13">Lipid A 4'-kinase</fullName>
    </alternativeName>
</protein>
<dbReference type="NCBIfam" id="TIGR00682">
    <property type="entry name" value="lpxK"/>
    <property type="match status" value="1"/>
</dbReference>
<accession>A0A831RQK9</accession>
<proteinExistence type="inferred from homology"/>
<evidence type="ECO:0000256" key="6">
    <source>
        <dbReference type="ARBA" id="ARBA00022556"/>
    </source>
</evidence>
<organism evidence="14">
    <name type="scientific">Sedimenticola thiotaurini</name>
    <dbReference type="NCBI Taxonomy" id="1543721"/>
    <lineage>
        <taxon>Bacteria</taxon>
        <taxon>Pseudomonadati</taxon>
        <taxon>Pseudomonadota</taxon>
        <taxon>Gammaproteobacteria</taxon>
        <taxon>Chromatiales</taxon>
        <taxon>Sedimenticolaceae</taxon>
        <taxon>Sedimenticola</taxon>
    </lineage>
</organism>
<keyword evidence="7 13" id="KW-0808">Transferase</keyword>
<dbReference type="UniPathway" id="UPA00359">
    <property type="reaction ID" value="UER00482"/>
</dbReference>
<dbReference type="GO" id="GO:0009245">
    <property type="term" value="P:lipid A biosynthetic process"/>
    <property type="evidence" value="ECO:0007669"/>
    <property type="project" value="UniProtKB-UniRule"/>
</dbReference>
<evidence type="ECO:0000256" key="13">
    <source>
        <dbReference type="HAMAP-Rule" id="MF_00409"/>
    </source>
</evidence>
<comment type="similarity">
    <text evidence="13">Belongs to the LpxK family.</text>
</comment>
<evidence type="ECO:0000313" key="14">
    <source>
        <dbReference type="EMBL" id="HEB97741.1"/>
    </source>
</evidence>
<keyword evidence="6 13" id="KW-0441">Lipid A biosynthesis</keyword>
<dbReference type="HAMAP" id="MF_00409">
    <property type="entry name" value="LpxK"/>
    <property type="match status" value="1"/>
</dbReference>
<dbReference type="EC" id="2.7.1.130" evidence="3 13"/>
<gene>
    <name evidence="13" type="primary">lpxK</name>
    <name evidence="14" type="ORF">ENI96_15065</name>
</gene>
<dbReference type="Proteomes" id="UP000886251">
    <property type="component" value="Unassembled WGS sequence"/>
</dbReference>
<evidence type="ECO:0000256" key="9">
    <source>
        <dbReference type="ARBA" id="ARBA00022777"/>
    </source>
</evidence>